<evidence type="ECO:0000313" key="4">
    <source>
        <dbReference type="EMBL" id="KAH3671807.1"/>
    </source>
</evidence>
<dbReference type="Pfam" id="PF16884">
    <property type="entry name" value="ADH_N_2"/>
    <property type="match status" value="1"/>
</dbReference>
<dbReference type="Gene3D" id="3.40.50.720">
    <property type="entry name" value="NAD(P)-binding Rossmann-like Domain"/>
    <property type="match status" value="1"/>
</dbReference>
<dbReference type="PANTHER" id="PTHR43205:SF19">
    <property type="entry name" value="ENOYL REDUCTASE (ER) DOMAIN-CONTAINING PROTEIN"/>
    <property type="match status" value="1"/>
</dbReference>
<dbReference type="InterPro" id="IPR036291">
    <property type="entry name" value="NAD(P)-bd_dom_sf"/>
</dbReference>
<name>A0A9P8PGV0_9ASCO</name>
<dbReference type="Pfam" id="PF00107">
    <property type="entry name" value="ADH_zinc_N"/>
    <property type="match status" value="1"/>
</dbReference>
<dbReference type="CDD" id="cd05288">
    <property type="entry name" value="PGDH"/>
    <property type="match status" value="1"/>
</dbReference>
<dbReference type="SUPFAM" id="SSF50129">
    <property type="entry name" value="GroES-like"/>
    <property type="match status" value="1"/>
</dbReference>
<feature type="domain" description="Alcohol dehydrogenase-like C-terminal" evidence="2">
    <location>
        <begin position="177"/>
        <end position="302"/>
    </location>
</feature>
<dbReference type="AlphaFoldDB" id="A0A9P8PGV0"/>
<feature type="domain" description="Oxidoreductase N-terminal" evidence="3">
    <location>
        <begin position="24"/>
        <end position="118"/>
    </location>
</feature>
<evidence type="ECO:0000313" key="5">
    <source>
        <dbReference type="Proteomes" id="UP000769528"/>
    </source>
</evidence>
<dbReference type="InterPro" id="IPR013149">
    <property type="entry name" value="ADH-like_C"/>
</dbReference>
<keyword evidence="1" id="KW-0560">Oxidoreductase</keyword>
<comment type="caution">
    <text evidence="4">The sequence shown here is derived from an EMBL/GenBank/DDBJ whole genome shotgun (WGS) entry which is preliminary data.</text>
</comment>
<keyword evidence="5" id="KW-1185">Reference proteome</keyword>
<evidence type="ECO:0000256" key="1">
    <source>
        <dbReference type="ARBA" id="ARBA00023002"/>
    </source>
</evidence>
<dbReference type="GO" id="GO:0016628">
    <property type="term" value="F:oxidoreductase activity, acting on the CH-CH group of donors, NAD or NADP as acceptor"/>
    <property type="evidence" value="ECO:0007669"/>
    <property type="project" value="InterPro"/>
</dbReference>
<dbReference type="OrthoDB" id="809632at2759"/>
<organism evidence="4 5">
    <name type="scientific">Wickerhamomyces mucosus</name>
    <dbReference type="NCBI Taxonomy" id="1378264"/>
    <lineage>
        <taxon>Eukaryota</taxon>
        <taxon>Fungi</taxon>
        <taxon>Dikarya</taxon>
        <taxon>Ascomycota</taxon>
        <taxon>Saccharomycotina</taxon>
        <taxon>Saccharomycetes</taxon>
        <taxon>Phaffomycetales</taxon>
        <taxon>Wickerhamomycetaceae</taxon>
        <taxon>Wickerhamomyces</taxon>
    </lineage>
</organism>
<evidence type="ECO:0000259" key="2">
    <source>
        <dbReference type="Pfam" id="PF00107"/>
    </source>
</evidence>
<dbReference type="SUPFAM" id="SSF51735">
    <property type="entry name" value="NAD(P)-binding Rossmann-fold domains"/>
    <property type="match status" value="1"/>
</dbReference>
<protein>
    <recommendedName>
        <fullName evidence="6">Enoyl reductase (ER) domain-containing protein</fullName>
    </recommendedName>
</protein>
<reference evidence="4" key="2">
    <citation type="submission" date="2021-01" db="EMBL/GenBank/DDBJ databases">
        <authorList>
            <person name="Schikora-Tamarit M.A."/>
        </authorList>
    </citation>
    <scope>NUCLEOTIDE SEQUENCE</scope>
    <source>
        <strain evidence="4">CBS6341</strain>
    </source>
</reference>
<dbReference type="PANTHER" id="PTHR43205">
    <property type="entry name" value="PROSTAGLANDIN REDUCTASE"/>
    <property type="match status" value="1"/>
</dbReference>
<dbReference type="InterPro" id="IPR041694">
    <property type="entry name" value="ADH_N_2"/>
</dbReference>
<evidence type="ECO:0000259" key="3">
    <source>
        <dbReference type="Pfam" id="PF16884"/>
    </source>
</evidence>
<sequence length="365" mass="40547">MTVIEAKQYHIVKYAKRCKPINLKADFKLVTRKYDLSDPDLLREGEVLVETIYLSNDPDQKSWFTDAKDMYFPPTSLHKPAPATGIGKVIKTNSPKFNEGEIVESVFGMGWTTHNIISDPYIRFTSAIDATKTSKLSNILSIYGETTLAAYVAAFKKSGITVNDTGRVFLVSAAAGAVGSILVHILANLFKPKTVIGITGSDEKVKYVESLGPNVIGVNHKSSDYREEFSTALGDNEIDVFFDQVGGKILDHAINFIKSHGRIVQSGLVACYNNLSEGELKNYSTVIYKDLTIQGFTITDYVQQEKSIFEELDNYERKGKLDFSKVKEDIIDATGDSFVHVPEIWNSLFSGQNIGKLITRISNEN</sequence>
<proteinExistence type="predicted"/>
<accession>A0A9P8PGV0</accession>
<dbReference type="Proteomes" id="UP000769528">
    <property type="component" value="Unassembled WGS sequence"/>
</dbReference>
<reference evidence="4" key="1">
    <citation type="journal article" date="2021" name="Open Biol.">
        <title>Shared evolutionary footprints suggest mitochondrial oxidative damage underlies multiple complex I losses in fungi.</title>
        <authorList>
            <person name="Schikora-Tamarit M.A."/>
            <person name="Marcet-Houben M."/>
            <person name="Nosek J."/>
            <person name="Gabaldon T."/>
        </authorList>
    </citation>
    <scope>NUCLEOTIDE SEQUENCE</scope>
    <source>
        <strain evidence="4">CBS6341</strain>
    </source>
</reference>
<dbReference type="Gene3D" id="3.90.180.10">
    <property type="entry name" value="Medium-chain alcohol dehydrogenases, catalytic domain"/>
    <property type="match status" value="1"/>
</dbReference>
<evidence type="ECO:0008006" key="6">
    <source>
        <dbReference type="Google" id="ProtNLM"/>
    </source>
</evidence>
<dbReference type="InterPro" id="IPR045010">
    <property type="entry name" value="MDR_fam"/>
</dbReference>
<dbReference type="EMBL" id="JAEUBF010001263">
    <property type="protein sequence ID" value="KAH3671807.1"/>
    <property type="molecule type" value="Genomic_DNA"/>
</dbReference>
<dbReference type="InterPro" id="IPR011032">
    <property type="entry name" value="GroES-like_sf"/>
</dbReference>
<gene>
    <name evidence="4" type="ORF">WICMUC_004525</name>
</gene>